<dbReference type="Proteomes" id="UP000070483">
    <property type="component" value="Unassembled WGS sequence"/>
</dbReference>
<proteinExistence type="predicted"/>
<dbReference type="Pfam" id="PF17032">
    <property type="entry name" value="Zn_ribbon_15"/>
    <property type="match status" value="1"/>
</dbReference>
<comment type="caution">
    <text evidence="2">The sequence shown here is derived from an EMBL/GenBank/DDBJ whole genome shotgun (WGS) entry which is preliminary data.</text>
</comment>
<accession>A0A134AHN0</accession>
<dbReference type="STRING" id="157687.HMPREF3180_00954"/>
<evidence type="ECO:0000313" key="3">
    <source>
        <dbReference type="Proteomes" id="UP000070483"/>
    </source>
</evidence>
<evidence type="ECO:0000259" key="1">
    <source>
        <dbReference type="Pfam" id="PF17032"/>
    </source>
</evidence>
<organism evidence="2 3">
    <name type="scientific">Leptotrichia wadei</name>
    <dbReference type="NCBI Taxonomy" id="157687"/>
    <lineage>
        <taxon>Bacteria</taxon>
        <taxon>Fusobacteriati</taxon>
        <taxon>Fusobacteriota</taxon>
        <taxon>Fusobacteriia</taxon>
        <taxon>Fusobacteriales</taxon>
        <taxon>Leptotrichiaceae</taxon>
        <taxon>Leptotrichia</taxon>
    </lineage>
</organism>
<reference evidence="3" key="1">
    <citation type="submission" date="2016-01" db="EMBL/GenBank/DDBJ databases">
        <authorList>
            <person name="Mitreva M."/>
            <person name="Pepin K.H."/>
            <person name="Mihindukulasuriya K.A."/>
            <person name="Fulton R."/>
            <person name="Fronick C."/>
            <person name="O'Laughlin M."/>
            <person name="Miner T."/>
            <person name="Herter B."/>
            <person name="Rosa B.A."/>
            <person name="Cordes M."/>
            <person name="Tomlinson C."/>
            <person name="Wollam A."/>
            <person name="Palsikar V.B."/>
            <person name="Mardis E.R."/>
            <person name="Wilson R.K."/>
        </authorList>
    </citation>
    <scope>NUCLEOTIDE SEQUENCE [LARGE SCALE GENOMIC DNA]</scope>
    <source>
        <strain evidence="3">KA00185</strain>
    </source>
</reference>
<name>A0A134AHN0_9FUSO</name>
<sequence>MSKNVKIKGEASRMILIFGTKRKFKNLGTLENCHCSRCNNTSDWNFMEYRDWFTLFWIPVFPISARKEYLECPICHQAYEVPKN</sequence>
<feature type="domain" description="Zinc-ribbon 15" evidence="1">
    <location>
        <begin position="34"/>
        <end position="81"/>
    </location>
</feature>
<evidence type="ECO:0000313" key="2">
    <source>
        <dbReference type="EMBL" id="KXB67228.1"/>
    </source>
</evidence>
<dbReference type="AlphaFoldDB" id="A0A134AHN0"/>
<dbReference type="PANTHER" id="PTHR28139:SF1">
    <property type="entry name" value="UPF0768 PROTEIN YBL029C-A"/>
    <property type="match status" value="1"/>
</dbReference>
<dbReference type="InterPro" id="IPR031493">
    <property type="entry name" value="Zinc_ribbon_15"/>
</dbReference>
<dbReference type="EMBL" id="LSDD01000068">
    <property type="protein sequence ID" value="KXB67228.1"/>
    <property type="molecule type" value="Genomic_DNA"/>
</dbReference>
<dbReference type="PANTHER" id="PTHR28139">
    <property type="entry name" value="UPF0768 PROTEIN YBL029C-A"/>
    <property type="match status" value="1"/>
</dbReference>
<protein>
    <recommendedName>
        <fullName evidence="1">Zinc-ribbon 15 domain-containing protein</fullName>
    </recommendedName>
</protein>
<keyword evidence="3" id="KW-1185">Reference proteome</keyword>
<gene>
    <name evidence="2" type="ORF">HMPREF3180_00954</name>
</gene>
<dbReference type="PATRIC" id="fig|157687.3.peg.951"/>